<accession>A0A2S1LWS9</accession>
<dbReference type="InterPro" id="IPR050400">
    <property type="entry name" value="Bact_Cytoskel_RodZ"/>
</dbReference>
<dbReference type="SUPFAM" id="SSF47413">
    <property type="entry name" value="lambda repressor-like DNA-binding domains"/>
    <property type="match status" value="1"/>
</dbReference>
<keyword evidence="2" id="KW-1185">Reference proteome</keyword>
<proteinExistence type="predicted"/>
<protein>
    <submittedName>
        <fullName evidence="1">Helix-turn-helix domain-containing protein</fullName>
    </submittedName>
</protein>
<evidence type="ECO:0000313" key="1">
    <source>
        <dbReference type="EMBL" id="AWG42730.1"/>
    </source>
</evidence>
<gene>
    <name evidence="1" type="ORF">CR532_01770</name>
</gene>
<dbReference type="Proteomes" id="UP000244655">
    <property type="component" value="Chromosome"/>
</dbReference>
<name>A0A2S1LWS9_9SPIR</name>
<dbReference type="Pfam" id="PF13413">
    <property type="entry name" value="HTH_25"/>
    <property type="match status" value="1"/>
</dbReference>
<dbReference type="RefSeq" id="WP_108729130.1">
    <property type="nucleotide sequence ID" value="NZ_CP025785.1"/>
</dbReference>
<dbReference type="OrthoDB" id="9797543at2"/>
<dbReference type="EMBL" id="CP025785">
    <property type="protein sequence ID" value="AWG42730.1"/>
    <property type="molecule type" value="Genomic_DNA"/>
</dbReference>
<dbReference type="PANTHER" id="PTHR34475">
    <property type="match status" value="1"/>
</dbReference>
<dbReference type="Gene3D" id="1.10.260.40">
    <property type="entry name" value="lambda repressor-like DNA-binding domains"/>
    <property type="match status" value="1"/>
</dbReference>
<dbReference type="PANTHER" id="PTHR34475:SF1">
    <property type="entry name" value="CYTOSKELETON PROTEIN RODZ"/>
    <property type="match status" value="1"/>
</dbReference>
<organism evidence="1 2">
    <name type="scientific">Candidatus Borreliella tachyglossi</name>
    <dbReference type="NCBI Taxonomy" id="1964448"/>
    <lineage>
        <taxon>Bacteria</taxon>
        <taxon>Pseudomonadati</taxon>
        <taxon>Spirochaetota</taxon>
        <taxon>Spirochaetia</taxon>
        <taxon>Spirochaetales</taxon>
        <taxon>Borreliaceae</taxon>
        <taxon>Borreliella</taxon>
    </lineage>
</organism>
<evidence type="ECO:0000313" key="2">
    <source>
        <dbReference type="Proteomes" id="UP000244655"/>
    </source>
</evidence>
<sequence length="399" mass="46054">MEENDFVKFGDFLKKSRVDKGLTLEVIADEIKISVKYLKALEDSNIELFPNEVLAVGFLRTYSEYLDIDVWHMSSLFKEYKRRLNDSYIGIRIEEKNIGSNFASEGRFAGKNLGISKIDSSKIIKILVGIISLVVLAFVSLNFREIDSFLRKVFKAKHSARKAPEIHEILFDREAFWNDSLGDGDLLYLRYGDVVSKYRVSFINDDLVITNGLNNSRHIFKLGRSREIDFDDNIRVKMIYENYSYGNIKRAHVSLESVILNIEYVLETNLSNRFNILNWGFEVNGPRSRIVSEYPTLYSAQNVVKIDLIVDCLNDTFLRYSDESNLSGKSLFVSKGDPLNLSFRKSLILFLSRLSDVNIVLRGKDITSFLKSYEREVMAVQFFWLKTPVGFDLKVSEVY</sequence>
<dbReference type="GO" id="GO:0003677">
    <property type="term" value="F:DNA binding"/>
    <property type="evidence" value="ECO:0007669"/>
    <property type="project" value="InterPro"/>
</dbReference>
<reference evidence="1 2" key="1">
    <citation type="submission" date="2018-01" db="EMBL/GenBank/DDBJ databases">
        <title>Genome sequence of Borrelia tachyglossi.</title>
        <authorList>
            <person name="Gofton A.W."/>
        </authorList>
    </citation>
    <scope>NUCLEOTIDE SEQUENCE [LARGE SCALE GENOMIC DNA]</scope>
    <source>
        <strain evidence="1 2">Bc-F10-1268</strain>
    </source>
</reference>
<dbReference type="AlphaFoldDB" id="A0A2S1LWS9"/>
<dbReference type="InterPro" id="IPR010982">
    <property type="entry name" value="Lambda_DNA-bd_dom_sf"/>
</dbReference>